<accession>A0A454SML0</accession>
<protein>
    <submittedName>
        <fullName evidence="1">Uncharacterized protein</fullName>
    </submittedName>
</protein>
<evidence type="ECO:0000313" key="1">
    <source>
        <dbReference type="EMBL" id="EFF8954464.1"/>
    </source>
</evidence>
<dbReference type="Proteomes" id="UP000524010">
    <property type="component" value="Unassembled WGS sequence"/>
</dbReference>
<sequence>MKRPNMPVQGQGFVQPEISQNDILIRHKAESRIDSRVISERAGIQHESIIATIKSHQSRLRELGSLPRQSVKELTYLKSGKSGRKRGRPEISYLLNELQLDYLLRVIRGRDAERINQFKLDVTKAFAKHRAAEPVRREYLPGYHESRDGLKALGAERHHYINLARTENRFAGLAVGERQSAGEQQLGLLIVMQKIEQAAFNEAIQNGMTPTEAVREVARRMETFASLMTSAPSLGVNHA</sequence>
<evidence type="ECO:0000313" key="2">
    <source>
        <dbReference type="Proteomes" id="UP000524010"/>
    </source>
</evidence>
<proteinExistence type="predicted"/>
<gene>
    <name evidence="1" type="ORF">BTB68_002410</name>
</gene>
<organism evidence="1 2">
    <name type="scientific">Escherichia coli</name>
    <dbReference type="NCBI Taxonomy" id="562"/>
    <lineage>
        <taxon>Bacteria</taxon>
        <taxon>Pseudomonadati</taxon>
        <taxon>Pseudomonadota</taxon>
        <taxon>Gammaproteobacteria</taxon>
        <taxon>Enterobacterales</taxon>
        <taxon>Enterobacteriaceae</taxon>
        <taxon>Escherichia</taxon>
    </lineage>
</organism>
<name>A0A454SML0_ECOLX</name>
<dbReference type="RefSeq" id="WP_025404474.1">
    <property type="nucleotide sequence ID" value="NZ_BFZB01000203.1"/>
</dbReference>
<dbReference type="EMBL" id="AASRHK010000021">
    <property type="protein sequence ID" value="EFF8954464.1"/>
    <property type="molecule type" value="Genomic_DNA"/>
</dbReference>
<comment type="caution">
    <text evidence="1">The sequence shown here is derived from an EMBL/GenBank/DDBJ whole genome shotgun (WGS) entry which is preliminary data.</text>
</comment>
<reference evidence="1 2" key="1">
    <citation type="submission" date="2020-02" db="EMBL/GenBank/DDBJ databases">
        <authorList>
            <consortium name="PulseNet: The National Subtyping Network for Foodborne Disease Surveillance"/>
            <person name="Tarr C.L."/>
            <person name="Trees E."/>
            <person name="Katz L.S."/>
            <person name="Carleton-Romer H.A."/>
            <person name="Stroika S."/>
            <person name="Kucerova Z."/>
            <person name="Roache K.F."/>
            <person name="Sabol A.L."/>
            <person name="Besser J."/>
            <person name="Gerner-Smidt P."/>
        </authorList>
    </citation>
    <scope>NUCLEOTIDE SEQUENCE [LARGE SCALE GENOMIC DNA]</scope>
    <source>
        <strain evidence="1 2">PNUSAE005278</strain>
    </source>
</reference>
<dbReference type="AlphaFoldDB" id="A0A454SML0"/>